<keyword evidence="1" id="KW-1133">Transmembrane helix</keyword>
<gene>
    <name evidence="2" type="ORF">H3Z82_02155</name>
</gene>
<reference evidence="2 3" key="1">
    <citation type="submission" date="2020-07" db="EMBL/GenBank/DDBJ databases">
        <title>Bacterium isolated from marine sediment.</title>
        <authorList>
            <person name="Shang D."/>
        </authorList>
    </citation>
    <scope>NUCLEOTIDE SEQUENCE [LARGE SCALE GENOMIC DNA]</scope>
    <source>
        <strain evidence="2 3">F6074</strain>
    </source>
</reference>
<evidence type="ECO:0000313" key="2">
    <source>
        <dbReference type="EMBL" id="MBA6151523.1"/>
    </source>
</evidence>
<dbReference type="AlphaFoldDB" id="A0A7W2M2L4"/>
<evidence type="ECO:0000256" key="1">
    <source>
        <dbReference type="SAM" id="Phobius"/>
    </source>
</evidence>
<proteinExistence type="predicted"/>
<organism evidence="2 3">
    <name type="scientific">Gelidibacter maritimus</name>
    <dbReference type="NCBI Taxonomy" id="2761487"/>
    <lineage>
        <taxon>Bacteria</taxon>
        <taxon>Pseudomonadati</taxon>
        <taxon>Bacteroidota</taxon>
        <taxon>Flavobacteriia</taxon>
        <taxon>Flavobacteriales</taxon>
        <taxon>Flavobacteriaceae</taxon>
        <taxon>Gelidibacter</taxon>
    </lineage>
</organism>
<sequence>MEIVVHGTNGGFRTLYNTQNAPRIGNEIRNNVESKTSLGKSVYAIDFVTNGCVFRKYKIVKDALRNNATGFIAFSVFLPSDERLSGVDIKSILDKLQSHYVDNYIINNQMNRGERTQIIQEDWTFVADILSKYNTLQDHSINQLQPGTKEAAFIYYKNDDELIEYLDKPFQEEYCEYKQVLLIDSELRLNCDVLDIMRNSGIDLKNIDLKNEYYYLNNYNRSKGLTITANGMQRSDGKGNNLIRAKDKVDINYKKDDRFYFPIEANGTISNPTSEIHKYFELKRNEIIIDYAAFSNPEPKIKTVILEIRDRNGIPINDAEIKCDDNYTFKTVDNNKFTFSGEDLGKSWTVSAKKGENLFSDNQPIDFKRDCPEDIGIVKLQLNEHKKVRFSGILNNVSISDIKVTIEEKRKYEVSTEVEFINDEINKKYQVSATYHKNNEKFYGEITFCPKDSDTIRINLQLVKVEKYSIDIGKYGKENQSLPGYSNSKAGKDVESYIRPKQGWKFIGFELQEISENSGYDGKLVAQYQKNNKPIMVMALVPLVLLIVSFGVWWLWPKASIETDFLTESQIENYVYGAELNLVVLDSLKTQWDKQNIVDKKEENSIWYNPITWLKSNEPTLDSIEEGQWKKTAESIDRAIKKRNSINNFDFRLLKDSTKYSSQQLKLKYSINGIDSTQYDTIRKKFYNVRNWNLNQIADSINVFLKSKVSEIEVLNENNDVAKIKASGNPEAKGREANISKSTNKDFESINESKIQQTTNKETKNQGVNNDIKKQLQSGTITKKQLEKYEKENPVDFKSSIDIYLKFWALVKDSTQKNDFDKLLKDTKRDDTLKNSELKKFLDFVCSDSQAFQKYLELSGKATMKSINELKKKVQ</sequence>
<accession>A0A7W2M2L4</accession>
<name>A0A7W2M2L4_9FLAO</name>
<keyword evidence="1" id="KW-0472">Membrane</keyword>
<feature type="transmembrane region" description="Helical" evidence="1">
    <location>
        <begin position="535"/>
        <end position="556"/>
    </location>
</feature>
<dbReference type="RefSeq" id="WP_182202225.1">
    <property type="nucleotide sequence ID" value="NZ_JACGLT010000001.1"/>
</dbReference>
<evidence type="ECO:0000313" key="3">
    <source>
        <dbReference type="Proteomes" id="UP000541857"/>
    </source>
</evidence>
<comment type="caution">
    <text evidence="2">The sequence shown here is derived from an EMBL/GenBank/DDBJ whole genome shotgun (WGS) entry which is preliminary data.</text>
</comment>
<keyword evidence="1" id="KW-0812">Transmembrane</keyword>
<keyword evidence="3" id="KW-1185">Reference proteome</keyword>
<dbReference type="Proteomes" id="UP000541857">
    <property type="component" value="Unassembled WGS sequence"/>
</dbReference>
<dbReference type="EMBL" id="JACGLT010000001">
    <property type="protein sequence ID" value="MBA6151523.1"/>
    <property type="molecule type" value="Genomic_DNA"/>
</dbReference>
<protein>
    <submittedName>
        <fullName evidence="2">Uncharacterized protein</fullName>
    </submittedName>
</protein>